<evidence type="ECO:0000313" key="5">
    <source>
        <dbReference type="EMBL" id="RHY24235.1"/>
    </source>
</evidence>
<feature type="transmembrane region" description="Helical" evidence="2">
    <location>
        <begin position="306"/>
        <end position="330"/>
    </location>
</feature>
<evidence type="ECO:0000313" key="6">
    <source>
        <dbReference type="Proteomes" id="UP000285060"/>
    </source>
</evidence>
<dbReference type="Pfam" id="PF01757">
    <property type="entry name" value="Acyl_transf_3"/>
    <property type="match status" value="1"/>
</dbReference>
<dbReference type="PANTHER" id="PTHR23028:SF53">
    <property type="entry name" value="ACYL_TRANSF_3 DOMAIN-CONTAINING PROTEIN"/>
    <property type="match status" value="1"/>
</dbReference>
<keyword evidence="6" id="KW-1185">Reference proteome</keyword>
<keyword evidence="2" id="KW-1133">Transmembrane helix</keyword>
<feature type="transmembrane region" description="Helical" evidence="2">
    <location>
        <begin position="156"/>
        <end position="176"/>
    </location>
</feature>
<dbReference type="EMBL" id="QUSY01001636">
    <property type="protein sequence ID" value="RHY24235.1"/>
    <property type="molecule type" value="Genomic_DNA"/>
</dbReference>
<feature type="domain" description="Acyltransferase 3" evidence="3">
    <location>
        <begin position="64"/>
        <end position="387"/>
    </location>
</feature>
<protein>
    <recommendedName>
        <fullName evidence="7">Acyltransferase 3 domain-containing protein</fullName>
    </recommendedName>
</protein>
<feature type="transmembrane region" description="Helical" evidence="2">
    <location>
        <begin position="373"/>
        <end position="393"/>
    </location>
</feature>
<dbReference type="Proteomes" id="UP000285060">
    <property type="component" value="Unassembled WGS sequence"/>
</dbReference>
<reference evidence="5 6" key="1">
    <citation type="submission" date="2018-08" db="EMBL/GenBank/DDBJ databases">
        <title>Aphanomyces genome sequencing and annotation.</title>
        <authorList>
            <person name="Minardi D."/>
            <person name="Oidtmann B."/>
            <person name="Van Der Giezen M."/>
            <person name="Studholme D.J."/>
        </authorList>
    </citation>
    <scope>NUCLEOTIDE SEQUENCE [LARGE SCALE GENOMIC DNA]</scope>
    <source>
        <strain evidence="5 6">NJM0002</strain>
    </source>
</reference>
<evidence type="ECO:0000256" key="1">
    <source>
        <dbReference type="SAM" id="MobiDB-lite"/>
    </source>
</evidence>
<dbReference type="Pfam" id="PF19040">
    <property type="entry name" value="SGNH"/>
    <property type="match status" value="1"/>
</dbReference>
<keyword evidence="2" id="KW-0812">Transmembrane</keyword>
<proteinExistence type="predicted"/>
<dbReference type="AlphaFoldDB" id="A0A3R6Y2D0"/>
<dbReference type="GO" id="GO:0000271">
    <property type="term" value="P:polysaccharide biosynthetic process"/>
    <property type="evidence" value="ECO:0007669"/>
    <property type="project" value="TreeGrafter"/>
</dbReference>
<feature type="compositionally biased region" description="Polar residues" evidence="1">
    <location>
        <begin position="31"/>
        <end position="40"/>
    </location>
</feature>
<sequence length="812" mass="89352">MEPQSRDEPTPDEAQDSHELLAKAKDGASRATPSSTTNSPVCADKVATTPRIAKPLHHLVYRPDIDGLRTLAVVPVVLFHAYPDMFPSGFIGVDIFFVISGYLISGILLKECKAGPFTYYAFYSRRLRRIFPILLLVMATTLWIGCLYLLATSLKALAATMLAGSLFCANLQVLSLEKGYFDDDIKSNPLLHLWSLGVEEQFYIFWPFLASIVARLSYRRALGLQGLVLAVSFVANIAFLGYRGSNKYAFYFPLCRFWQMSIGGVLAFLHFHDVSSASRPPSNAMSVAGLAMIIAGFSLIDETSVFPGFWAILPSCGAALLIGGGAAAAFNASVLSAGPVVYVGKISYALYLWHWPLLVFANVRFPNAAFRPFYMQPYMMVAVAVACSINFVMFENRVRRVKSKWIVPGLFLLTLSMSAVSLAVYSNPESFSLTELDLLRIEGPQDWSQGDVLATLAPALSVPANTKGVHALATAGVNLTLASARNSTTTSDAPVKAGATISTSAVMAGVAAKDLPNPSREKRVQNTTFLQAIQGGKDMNEVWKTNLTALNKTSPYGYHPHAQVLNPDNESNGLVIVLGDSHGDMTKPRFLKLYEAAVQANLPFPTMVFKTEFGRAPLSCEAATDVDFAMVKAMKPQVVFYNFHWLQYLRPEASTGTLPSANPRCCNSLYESCPYQTQADADELVRRWKEQVKQLVGLGIRVFVAQQYVENGRFYYPYWLEGNTVKAVPPPYVRSQFEAEHRHLLSVIANATYEANATLINFSDNLCWEDLCQVVNGHGEPVLADDNHIRAYTARNYLSVVDQVVEAALLHH</sequence>
<feature type="domain" description="SGNH" evidence="4">
    <location>
        <begin position="570"/>
        <end position="796"/>
    </location>
</feature>
<name>A0A3R6Y2D0_9STRA</name>
<dbReference type="InterPro" id="IPR043968">
    <property type="entry name" value="SGNH"/>
</dbReference>
<dbReference type="GO" id="GO:0016020">
    <property type="term" value="C:membrane"/>
    <property type="evidence" value="ECO:0007669"/>
    <property type="project" value="TreeGrafter"/>
</dbReference>
<dbReference type="InterPro" id="IPR050879">
    <property type="entry name" value="Acyltransferase_3"/>
</dbReference>
<evidence type="ECO:0000259" key="3">
    <source>
        <dbReference type="Pfam" id="PF01757"/>
    </source>
</evidence>
<gene>
    <name evidence="5" type="ORF">DYB32_008928</name>
</gene>
<feature type="transmembrane region" description="Helical" evidence="2">
    <location>
        <begin position="405"/>
        <end position="425"/>
    </location>
</feature>
<feature type="transmembrane region" description="Helical" evidence="2">
    <location>
        <begin position="342"/>
        <end position="361"/>
    </location>
</feature>
<feature type="transmembrane region" description="Helical" evidence="2">
    <location>
        <begin position="130"/>
        <end position="150"/>
    </location>
</feature>
<evidence type="ECO:0008006" key="7">
    <source>
        <dbReference type="Google" id="ProtNLM"/>
    </source>
</evidence>
<feature type="region of interest" description="Disordered" evidence="1">
    <location>
        <begin position="1"/>
        <end position="42"/>
    </location>
</feature>
<organism evidence="5 6">
    <name type="scientific">Aphanomyces invadans</name>
    <dbReference type="NCBI Taxonomy" id="157072"/>
    <lineage>
        <taxon>Eukaryota</taxon>
        <taxon>Sar</taxon>
        <taxon>Stramenopiles</taxon>
        <taxon>Oomycota</taxon>
        <taxon>Saprolegniomycetes</taxon>
        <taxon>Saprolegniales</taxon>
        <taxon>Verrucalvaceae</taxon>
        <taxon>Aphanomyces</taxon>
    </lineage>
</organism>
<evidence type="ECO:0000256" key="2">
    <source>
        <dbReference type="SAM" id="Phobius"/>
    </source>
</evidence>
<accession>A0A3R6Y2D0</accession>
<feature type="compositionally biased region" description="Basic and acidic residues" evidence="1">
    <location>
        <begin position="1"/>
        <end position="28"/>
    </location>
</feature>
<dbReference type="VEuPathDB" id="FungiDB:H310_12824"/>
<keyword evidence="2" id="KW-0472">Membrane</keyword>
<feature type="transmembrane region" description="Helical" evidence="2">
    <location>
        <begin position="221"/>
        <end position="242"/>
    </location>
</feature>
<feature type="transmembrane region" description="Helical" evidence="2">
    <location>
        <begin position="89"/>
        <end position="109"/>
    </location>
</feature>
<evidence type="ECO:0000259" key="4">
    <source>
        <dbReference type="Pfam" id="PF19040"/>
    </source>
</evidence>
<feature type="transmembrane region" description="Helical" evidence="2">
    <location>
        <begin position="248"/>
        <end position="271"/>
    </location>
</feature>
<dbReference type="InterPro" id="IPR002656">
    <property type="entry name" value="Acyl_transf_3_dom"/>
</dbReference>
<comment type="caution">
    <text evidence="5">The sequence shown here is derived from an EMBL/GenBank/DDBJ whole genome shotgun (WGS) entry which is preliminary data.</text>
</comment>
<dbReference type="GO" id="GO:0016747">
    <property type="term" value="F:acyltransferase activity, transferring groups other than amino-acyl groups"/>
    <property type="evidence" value="ECO:0007669"/>
    <property type="project" value="InterPro"/>
</dbReference>
<feature type="transmembrane region" description="Helical" evidence="2">
    <location>
        <begin position="283"/>
        <end position="300"/>
    </location>
</feature>
<dbReference type="PANTHER" id="PTHR23028">
    <property type="entry name" value="ACETYLTRANSFERASE"/>
    <property type="match status" value="1"/>
</dbReference>